<comment type="caution">
    <text evidence="2">The sequence shown here is derived from an EMBL/GenBank/DDBJ whole genome shotgun (WGS) entry which is preliminary data.</text>
</comment>
<sequence length="232" mass="26822">QKQWQQEHNGSSAEALHEPTASTEEEKNNQKGKDYSSNRLRLEAYVKLKQASKEWKKNMQGWEWLTEEEMASKHGTKIKGAVEHCKKKKLTKSCLYEKKTKYLVLVSDTVTSATERLRELEEIAEGAGLLNEQFSLNLGMGDLLELSDDEGELNGGDDEEDDQKKLPKSKNPFPDLEGKETVQEYVQKYKKASLNRKQTFQQTRLRWFHEVPQTGKILDHLRTLFCRKFLGS</sequence>
<organism evidence="2 3">
    <name type="scientific">Durusdinium trenchii</name>
    <dbReference type="NCBI Taxonomy" id="1381693"/>
    <lineage>
        <taxon>Eukaryota</taxon>
        <taxon>Sar</taxon>
        <taxon>Alveolata</taxon>
        <taxon>Dinophyceae</taxon>
        <taxon>Suessiales</taxon>
        <taxon>Symbiodiniaceae</taxon>
        <taxon>Durusdinium</taxon>
    </lineage>
</organism>
<gene>
    <name evidence="2" type="ORF">SCF082_LOCUS6036</name>
</gene>
<name>A0ABP0IDG8_9DINO</name>
<protein>
    <submittedName>
        <fullName evidence="2">BTB domain-containing protein</fullName>
    </submittedName>
</protein>
<evidence type="ECO:0000313" key="2">
    <source>
        <dbReference type="EMBL" id="CAK8999425.1"/>
    </source>
</evidence>
<evidence type="ECO:0000256" key="1">
    <source>
        <dbReference type="SAM" id="MobiDB-lite"/>
    </source>
</evidence>
<feature type="region of interest" description="Disordered" evidence="1">
    <location>
        <begin position="148"/>
        <end position="176"/>
    </location>
</feature>
<dbReference type="Proteomes" id="UP001642464">
    <property type="component" value="Unassembled WGS sequence"/>
</dbReference>
<feature type="non-terminal residue" evidence="2">
    <location>
        <position position="1"/>
    </location>
</feature>
<feature type="compositionally biased region" description="Basic and acidic residues" evidence="1">
    <location>
        <begin position="24"/>
        <end position="36"/>
    </location>
</feature>
<reference evidence="2 3" key="1">
    <citation type="submission" date="2024-02" db="EMBL/GenBank/DDBJ databases">
        <authorList>
            <person name="Chen Y."/>
            <person name="Shah S."/>
            <person name="Dougan E. K."/>
            <person name="Thang M."/>
            <person name="Chan C."/>
        </authorList>
    </citation>
    <scope>NUCLEOTIDE SEQUENCE [LARGE SCALE GENOMIC DNA]</scope>
</reference>
<proteinExistence type="predicted"/>
<feature type="compositionally biased region" description="Polar residues" evidence="1">
    <location>
        <begin position="1"/>
        <end position="12"/>
    </location>
</feature>
<keyword evidence="3" id="KW-1185">Reference proteome</keyword>
<dbReference type="EMBL" id="CAXAMM010003330">
    <property type="protein sequence ID" value="CAK8999425.1"/>
    <property type="molecule type" value="Genomic_DNA"/>
</dbReference>
<feature type="region of interest" description="Disordered" evidence="1">
    <location>
        <begin position="1"/>
        <end position="36"/>
    </location>
</feature>
<evidence type="ECO:0000313" key="3">
    <source>
        <dbReference type="Proteomes" id="UP001642464"/>
    </source>
</evidence>
<feature type="compositionally biased region" description="Acidic residues" evidence="1">
    <location>
        <begin position="148"/>
        <end position="161"/>
    </location>
</feature>
<accession>A0ABP0IDG8</accession>